<protein>
    <submittedName>
        <fullName evidence="1">Uncharacterized protein</fullName>
    </submittedName>
</protein>
<dbReference type="EMBL" id="MN739744">
    <property type="protein sequence ID" value="QHT24357.1"/>
    <property type="molecule type" value="Genomic_DNA"/>
</dbReference>
<name>A0A6C0E5A7_9ZZZZ</name>
<reference evidence="1" key="1">
    <citation type="journal article" date="2020" name="Nature">
        <title>Giant virus diversity and host interactions through global metagenomics.</title>
        <authorList>
            <person name="Schulz F."/>
            <person name="Roux S."/>
            <person name="Paez-Espino D."/>
            <person name="Jungbluth S."/>
            <person name="Walsh D.A."/>
            <person name="Denef V.J."/>
            <person name="McMahon K.D."/>
            <person name="Konstantinidis K.T."/>
            <person name="Eloe-Fadrosh E.A."/>
            <person name="Kyrpides N.C."/>
            <person name="Woyke T."/>
        </authorList>
    </citation>
    <scope>NUCLEOTIDE SEQUENCE</scope>
    <source>
        <strain evidence="1">GVMAG-M-3300023179-138</strain>
    </source>
</reference>
<organism evidence="1">
    <name type="scientific">viral metagenome</name>
    <dbReference type="NCBI Taxonomy" id="1070528"/>
    <lineage>
        <taxon>unclassified sequences</taxon>
        <taxon>metagenomes</taxon>
        <taxon>organismal metagenomes</taxon>
    </lineage>
</organism>
<evidence type="ECO:0000313" key="1">
    <source>
        <dbReference type="EMBL" id="QHT24357.1"/>
    </source>
</evidence>
<proteinExistence type="predicted"/>
<sequence>MNTWSLSFLLLLVVACGLLFRVQERFEDLAEDSELMFDAEQVELRHAHTRHKPKHMPLTYSHDINIARELNTRPDMIEGFCNCAGRVEGFADAVGLSNRKGSAVPEGFANEPRHKCPVCPDMSKYIRLDEVPCWNCSLP</sequence>
<dbReference type="AlphaFoldDB" id="A0A6C0E5A7"/>
<accession>A0A6C0E5A7</accession>